<evidence type="ECO:0000313" key="2">
    <source>
        <dbReference type="Proteomes" id="UP001497680"/>
    </source>
</evidence>
<sequence length="414" mass="46749">MTLAYYPSNVRERVPAKVFAKAQLLTQDTRYADIGYEFDEKKFLERTAARLQARDSRGDLPEGWPRVLHGPLVWTGSDFSDESRFVYHLSGCDKADIKNALAYFKSKCLGRKGSDVDESSFPLRSLGKTLSTIRTDVYEGVGFATIRGLEVEEFSHDDLVTIYLGITSYVAEKRGKQNQEGVMMTDKGKVNVINNSDVVESPLLTYQPFHTDLVCDTVALLTVSCGKSGGSGFVASAWTVYNELAATRPDLIRVLAEPNWPFDTHGRNPPFYERALLYFEDGRLLTNFSKQSLVGQKPISPRTPGIPGLSEAQAEALDALHAVGRRYEFRQSMEKGDIRFFNNLALMHRRDTYTDSPENYRHLLRLWLHSESVCWKLPADLQLAWDRTFKDNDRKERCCGSTPIGEGYRRVGVG</sequence>
<accession>A0ACC0D6K3</accession>
<reference evidence="1 2" key="1">
    <citation type="journal article" date="2022" name="New Phytol.">
        <title>Ecological generalism drives hyperdiversity of secondary metabolite gene clusters in xylarialean endophytes.</title>
        <authorList>
            <person name="Franco M.E.E."/>
            <person name="Wisecaver J.H."/>
            <person name="Arnold A.E."/>
            <person name="Ju Y.M."/>
            <person name="Slot J.C."/>
            <person name="Ahrendt S."/>
            <person name="Moore L.P."/>
            <person name="Eastman K.E."/>
            <person name="Scott K."/>
            <person name="Konkel Z."/>
            <person name="Mondo S.J."/>
            <person name="Kuo A."/>
            <person name="Hayes R.D."/>
            <person name="Haridas S."/>
            <person name="Andreopoulos B."/>
            <person name="Riley R."/>
            <person name="LaButti K."/>
            <person name="Pangilinan J."/>
            <person name="Lipzen A."/>
            <person name="Amirebrahimi M."/>
            <person name="Yan J."/>
            <person name="Adam C."/>
            <person name="Keymanesh K."/>
            <person name="Ng V."/>
            <person name="Louie K."/>
            <person name="Northen T."/>
            <person name="Drula E."/>
            <person name="Henrissat B."/>
            <person name="Hsieh H.M."/>
            <person name="Youens-Clark K."/>
            <person name="Lutzoni F."/>
            <person name="Miadlikowska J."/>
            <person name="Eastwood D.C."/>
            <person name="Hamelin R.C."/>
            <person name="Grigoriev I.V."/>
            <person name="U'Ren J.M."/>
        </authorList>
    </citation>
    <scope>NUCLEOTIDE SEQUENCE [LARGE SCALE GENOMIC DNA]</scope>
    <source>
        <strain evidence="1 2">ER1909</strain>
    </source>
</reference>
<organism evidence="1 2">
    <name type="scientific">Hypoxylon rubiginosum</name>
    <dbReference type="NCBI Taxonomy" id="110542"/>
    <lineage>
        <taxon>Eukaryota</taxon>
        <taxon>Fungi</taxon>
        <taxon>Dikarya</taxon>
        <taxon>Ascomycota</taxon>
        <taxon>Pezizomycotina</taxon>
        <taxon>Sordariomycetes</taxon>
        <taxon>Xylariomycetidae</taxon>
        <taxon>Xylariales</taxon>
        <taxon>Hypoxylaceae</taxon>
        <taxon>Hypoxylon</taxon>
    </lineage>
</organism>
<gene>
    <name evidence="1" type="ORF">F4821DRAFT_269105</name>
</gene>
<keyword evidence="2" id="KW-1185">Reference proteome</keyword>
<dbReference type="EMBL" id="MU394303">
    <property type="protein sequence ID" value="KAI6088146.1"/>
    <property type="molecule type" value="Genomic_DNA"/>
</dbReference>
<name>A0ACC0D6K3_9PEZI</name>
<protein>
    <submittedName>
        <fullName evidence="1">Uncharacterized protein</fullName>
    </submittedName>
</protein>
<evidence type="ECO:0000313" key="1">
    <source>
        <dbReference type="EMBL" id="KAI6088146.1"/>
    </source>
</evidence>
<proteinExistence type="predicted"/>
<comment type="caution">
    <text evidence="1">The sequence shown here is derived from an EMBL/GenBank/DDBJ whole genome shotgun (WGS) entry which is preliminary data.</text>
</comment>
<dbReference type="Proteomes" id="UP001497680">
    <property type="component" value="Unassembled WGS sequence"/>
</dbReference>